<feature type="transmembrane region" description="Helical" evidence="1">
    <location>
        <begin position="6"/>
        <end position="32"/>
    </location>
</feature>
<dbReference type="WBParaSite" id="SSLN_0001552101-mRNA-1">
    <property type="protein sequence ID" value="SSLN_0001552101-mRNA-1"/>
    <property type="gene ID" value="SSLN_0001552101"/>
</dbReference>
<dbReference type="Proteomes" id="UP000275846">
    <property type="component" value="Unassembled WGS sequence"/>
</dbReference>
<keyword evidence="1" id="KW-0472">Membrane</keyword>
<dbReference type="InterPro" id="IPR036188">
    <property type="entry name" value="FAD/NAD-bd_sf"/>
</dbReference>
<organism evidence="4">
    <name type="scientific">Schistocephalus solidus</name>
    <name type="common">Tapeworm</name>
    <dbReference type="NCBI Taxonomy" id="70667"/>
    <lineage>
        <taxon>Eukaryota</taxon>
        <taxon>Metazoa</taxon>
        <taxon>Spiralia</taxon>
        <taxon>Lophotrochozoa</taxon>
        <taxon>Platyhelminthes</taxon>
        <taxon>Cestoda</taxon>
        <taxon>Eucestoda</taxon>
        <taxon>Diphyllobothriidea</taxon>
        <taxon>Diphyllobothriidae</taxon>
        <taxon>Schistocephalus</taxon>
    </lineage>
</organism>
<evidence type="ECO:0000313" key="4">
    <source>
        <dbReference type="WBParaSite" id="SSLN_0001552101-mRNA-1"/>
    </source>
</evidence>
<keyword evidence="3" id="KW-1185">Reference proteome</keyword>
<dbReference type="Gene3D" id="3.50.50.60">
    <property type="entry name" value="FAD/NAD(P)-binding domain"/>
    <property type="match status" value="1"/>
</dbReference>
<name>A0A183TER2_SCHSO</name>
<dbReference type="AlphaFoldDB" id="A0A183TER2"/>
<dbReference type="EMBL" id="UYSU01039470">
    <property type="protein sequence ID" value="VDM01346.1"/>
    <property type="molecule type" value="Genomic_DNA"/>
</dbReference>
<dbReference type="SUPFAM" id="SSF51905">
    <property type="entry name" value="FAD/NAD(P)-binding domain"/>
    <property type="match status" value="1"/>
</dbReference>
<evidence type="ECO:0000313" key="2">
    <source>
        <dbReference type="EMBL" id="VDM01346.1"/>
    </source>
</evidence>
<keyword evidence="1" id="KW-0812">Transmembrane</keyword>
<evidence type="ECO:0000256" key="1">
    <source>
        <dbReference type="SAM" id="Phobius"/>
    </source>
</evidence>
<gene>
    <name evidence="2" type="ORF">SSLN_LOCUS14960</name>
</gene>
<reference evidence="2 3" key="2">
    <citation type="submission" date="2018-11" db="EMBL/GenBank/DDBJ databases">
        <authorList>
            <consortium name="Pathogen Informatics"/>
        </authorList>
    </citation>
    <scope>NUCLEOTIDE SEQUENCE [LARGE SCALE GENOMIC DNA]</scope>
    <source>
        <strain evidence="2 3">NST_G2</strain>
    </source>
</reference>
<protein>
    <submittedName>
        <fullName evidence="4">Pyr_redox_2 domain-containing protein</fullName>
    </submittedName>
</protein>
<sequence>MKEYFLGWSLATVISYKTMVLLSCTPALRAVVCRMSSTQKIHHRVLIAGGGSGGIAVASKLKRLMPSFDVAIIEPSDVRFFQLSTNFLN</sequence>
<reference evidence="4" key="1">
    <citation type="submission" date="2016-06" db="UniProtKB">
        <authorList>
            <consortium name="WormBaseParasite"/>
        </authorList>
    </citation>
    <scope>IDENTIFICATION</scope>
</reference>
<accession>A0A183TER2</accession>
<evidence type="ECO:0000313" key="3">
    <source>
        <dbReference type="Proteomes" id="UP000275846"/>
    </source>
</evidence>
<keyword evidence="1" id="KW-1133">Transmembrane helix</keyword>
<proteinExistence type="predicted"/>